<dbReference type="PROSITE" id="PS50181">
    <property type="entry name" value="FBOX"/>
    <property type="match status" value="1"/>
</dbReference>
<dbReference type="InterPro" id="IPR001810">
    <property type="entry name" value="F-box_dom"/>
</dbReference>
<evidence type="ECO:0000259" key="1">
    <source>
        <dbReference type="PROSITE" id="PS50181"/>
    </source>
</evidence>
<dbReference type="SUPFAM" id="SSF81383">
    <property type="entry name" value="F-box domain"/>
    <property type="match status" value="1"/>
</dbReference>
<keyword evidence="3" id="KW-1185">Reference proteome</keyword>
<sequence length="609" mass="69671">MLGLLPPETVLQILVYLSFEESLQLYLLSRAWQRFITVNESSIFRNVALQHGISRLDEPTIEALEKRLNGPRWMKGVKSFKQYCFQRLKLEKAWLGEGPVSLRTYGPASEPMDSETPLLDAEPLAVGHRFKIDEQERTIISTCSEGGITVLCMDTGASLFSLPSGYVRPWAHCEFSNGFLIFDRPFNSKEVWRRASDYHAHPEERPDIGPDSLQQRVQEYLHAVQDEQFNEHPELTPSLRGRYEPWSLLTHQNITHAFRFVYPYLLVGSQQAKEAYIWDIPSGTLVRTISIEDPAPIARWDYRMTYVEISQEYIFICTTARLLIFRHGLDGHQVPQEKDSRVTDGTHAMSVPGSNEIQNDLAVLRRSRRRPVLPESAAHILDVPRKRDFPNRDFQDNPLTIAGTHLQIRAMPDAVKHLEIKPPDAFYSSRAVSTDAIGPPQDAYRVPYHFQGIHTSPDGKDFVAITHTGLVFYVENFERALRGEKSFDDIAYSVNVGSSVRNLSFDGGRIAISTDDHFHVFTLDKRRRIHQSDNFGSHMPHLEHDGPFISSICFNYFGKFSHLMQTVSWIALSEDAFWFVWDTEVNERLADPCPQSILCFDFSPPSLST</sequence>
<reference evidence="2 3" key="1">
    <citation type="journal article" date="2016" name="Mol. Biol. Evol.">
        <title>Comparative Genomics of Early-Diverging Mushroom-Forming Fungi Provides Insights into the Origins of Lignocellulose Decay Capabilities.</title>
        <authorList>
            <person name="Nagy L.G."/>
            <person name="Riley R."/>
            <person name="Tritt A."/>
            <person name="Adam C."/>
            <person name="Daum C."/>
            <person name="Floudas D."/>
            <person name="Sun H."/>
            <person name="Yadav J.S."/>
            <person name="Pangilinan J."/>
            <person name="Larsson K.H."/>
            <person name="Matsuura K."/>
            <person name="Barry K."/>
            <person name="Labutti K."/>
            <person name="Kuo R."/>
            <person name="Ohm R.A."/>
            <person name="Bhattacharya S.S."/>
            <person name="Shirouzu T."/>
            <person name="Yoshinaga Y."/>
            <person name="Martin F.M."/>
            <person name="Grigoriev I.V."/>
            <person name="Hibbett D.S."/>
        </authorList>
    </citation>
    <scope>NUCLEOTIDE SEQUENCE [LARGE SCALE GENOMIC DNA]</scope>
    <source>
        <strain evidence="2 3">HHB9708</strain>
    </source>
</reference>
<protein>
    <recommendedName>
        <fullName evidence="1">F-box domain-containing protein</fullName>
    </recommendedName>
</protein>
<dbReference type="Gene3D" id="1.20.1280.50">
    <property type="match status" value="1"/>
</dbReference>
<gene>
    <name evidence="2" type="ORF">SISNIDRAFT_489058</name>
</gene>
<dbReference type="SUPFAM" id="SSF50998">
    <property type="entry name" value="Quinoprotein alcohol dehydrogenase-like"/>
    <property type="match status" value="1"/>
</dbReference>
<evidence type="ECO:0000313" key="3">
    <source>
        <dbReference type="Proteomes" id="UP000076722"/>
    </source>
</evidence>
<dbReference type="Proteomes" id="UP000076722">
    <property type="component" value="Unassembled WGS sequence"/>
</dbReference>
<name>A0A164QG98_9AGAM</name>
<proteinExistence type="predicted"/>
<feature type="domain" description="F-box" evidence="1">
    <location>
        <begin position="1"/>
        <end position="47"/>
    </location>
</feature>
<dbReference type="OrthoDB" id="550575at2759"/>
<accession>A0A164QG98</accession>
<evidence type="ECO:0000313" key="2">
    <source>
        <dbReference type="EMBL" id="KZS89632.1"/>
    </source>
</evidence>
<dbReference type="InterPro" id="IPR036047">
    <property type="entry name" value="F-box-like_dom_sf"/>
</dbReference>
<organism evidence="2 3">
    <name type="scientific">Sistotremastrum niveocremeum HHB9708</name>
    <dbReference type="NCBI Taxonomy" id="1314777"/>
    <lineage>
        <taxon>Eukaryota</taxon>
        <taxon>Fungi</taxon>
        <taxon>Dikarya</taxon>
        <taxon>Basidiomycota</taxon>
        <taxon>Agaricomycotina</taxon>
        <taxon>Agaricomycetes</taxon>
        <taxon>Sistotremastrales</taxon>
        <taxon>Sistotremastraceae</taxon>
        <taxon>Sertulicium</taxon>
        <taxon>Sertulicium niveocremeum</taxon>
    </lineage>
</organism>
<dbReference type="InterPro" id="IPR011047">
    <property type="entry name" value="Quinoprotein_ADH-like_sf"/>
</dbReference>
<dbReference type="EMBL" id="KV419426">
    <property type="protein sequence ID" value="KZS89632.1"/>
    <property type="molecule type" value="Genomic_DNA"/>
</dbReference>
<dbReference type="STRING" id="1314777.A0A164QG98"/>
<dbReference type="AlphaFoldDB" id="A0A164QG98"/>